<comment type="similarity">
    <text evidence="2">Belongs to the LOB domain-containing protein family.</text>
</comment>
<dbReference type="AlphaFoldDB" id="A0AA38GXA4"/>
<protein>
    <recommendedName>
        <fullName evidence="5">LOB domain-containing protein</fullName>
    </recommendedName>
</protein>
<gene>
    <name evidence="6" type="ORF">KI387_002840</name>
</gene>
<evidence type="ECO:0000313" key="6">
    <source>
        <dbReference type="EMBL" id="KAH9330732.1"/>
    </source>
</evidence>
<reference evidence="6 7" key="1">
    <citation type="journal article" date="2021" name="Nat. Plants">
        <title>The Taxus genome provides insights into paclitaxel biosynthesis.</title>
        <authorList>
            <person name="Xiong X."/>
            <person name="Gou J."/>
            <person name="Liao Q."/>
            <person name="Li Y."/>
            <person name="Zhou Q."/>
            <person name="Bi G."/>
            <person name="Li C."/>
            <person name="Du R."/>
            <person name="Wang X."/>
            <person name="Sun T."/>
            <person name="Guo L."/>
            <person name="Liang H."/>
            <person name="Lu P."/>
            <person name="Wu Y."/>
            <person name="Zhang Z."/>
            <person name="Ro D.K."/>
            <person name="Shang Y."/>
            <person name="Huang S."/>
            <person name="Yan J."/>
        </authorList>
    </citation>
    <scope>NUCLEOTIDE SEQUENCE [LARGE SCALE GENOMIC DNA]</scope>
    <source>
        <strain evidence="6">Ta-2019</strain>
    </source>
</reference>
<name>A0AA38GXA4_TAXCH</name>
<comment type="caution">
    <text evidence="6">The sequence shown here is derived from an EMBL/GenBank/DDBJ whole genome shotgun (WGS) entry which is preliminary data.</text>
</comment>
<evidence type="ECO:0000256" key="3">
    <source>
        <dbReference type="ARBA" id="ARBA00022473"/>
    </source>
</evidence>
<feature type="non-terminal residue" evidence="6">
    <location>
        <position position="62"/>
    </location>
</feature>
<sequence>MKSPACAACRMQRKKCAENCPLAPYFPADDPEKFERVHRVFGTSNITKMLKVVSSSRGVSKE</sequence>
<keyword evidence="4" id="KW-0539">Nucleus</keyword>
<dbReference type="EMBL" id="JAHRHJ020000001">
    <property type="protein sequence ID" value="KAH9330732.1"/>
    <property type="molecule type" value="Genomic_DNA"/>
</dbReference>
<proteinExistence type="inferred from homology"/>
<evidence type="ECO:0000259" key="5">
    <source>
        <dbReference type="PROSITE" id="PS50891"/>
    </source>
</evidence>
<evidence type="ECO:0000313" key="7">
    <source>
        <dbReference type="Proteomes" id="UP000824469"/>
    </source>
</evidence>
<keyword evidence="7" id="KW-1185">Reference proteome</keyword>
<accession>A0AA38GXA4</accession>
<dbReference type="GO" id="GO:0005634">
    <property type="term" value="C:nucleus"/>
    <property type="evidence" value="ECO:0007669"/>
    <property type="project" value="UniProtKB-SubCell"/>
</dbReference>
<dbReference type="PANTHER" id="PTHR31301">
    <property type="entry name" value="LOB DOMAIN-CONTAINING PROTEIN 4-RELATED"/>
    <property type="match status" value="1"/>
</dbReference>
<feature type="domain" description="LOB" evidence="5">
    <location>
        <begin position="4"/>
        <end position="62"/>
    </location>
</feature>
<evidence type="ECO:0000256" key="2">
    <source>
        <dbReference type="ARBA" id="ARBA00005474"/>
    </source>
</evidence>
<dbReference type="InterPro" id="IPR004883">
    <property type="entry name" value="LOB"/>
</dbReference>
<evidence type="ECO:0000256" key="1">
    <source>
        <dbReference type="ARBA" id="ARBA00004123"/>
    </source>
</evidence>
<keyword evidence="3" id="KW-0217">Developmental protein</keyword>
<comment type="subcellular location">
    <subcellularLocation>
        <location evidence="1">Nucleus</location>
    </subcellularLocation>
</comment>
<dbReference type="PANTHER" id="PTHR31301:SF83">
    <property type="entry name" value="PROTEIN ASYMMETRIC LEAVES 2"/>
    <property type="match status" value="1"/>
</dbReference>
<dbReference type="PROSITE" id="PS50891">
    <property type="entry name" value="LOB"/>
    <property type="match status" value="1"/>
</dbReference>
<dbReference type="Proteomes" id="UP000824469">
    <property type="component" value="Unassembled WGS sequence"/>
</dbReference>
<dbReference type="OMA" id="NCPYTHY"/>
<organism evidence="6 7">
    <name type="scientific">Taxus chinensis</name>
    <name type="common">Chinese yew</name>
    <name type="synonym">Taxus wallichiana var. chinensis</name>
    <dbReference type="NCBI Taxonomy" id="29808"/>
    <lineage>
        <taxon>Eukaryota</taxon>
        <taxon>Viridiplantae</taxon>
        <taxon>Streptophyta</taxon>
        <taxon>Embryophyta</taxon>
        <taxon>Tracheophyta</taxon>
        <taxon>Spermatophyta</taxon>
        <taxon>Pinopsida</taxon>
        <taxon>Pinidae</taxon>
        <taxon>Conifers II</taxon>
        <taxon>Cupressales</taxon>
        <taxon>Taxaceae</taxon>
        <taxon>Taxus</taxon>
    </lineage>
</organism>
<evidence type="ECO:0000256" key="4">
    <source>
        <dbReference type="ARBA" id="ARBA00023242"/>
    </source>
</evidence>
<dbReference type="Pfam" id="PF03195">
    <property type="entry name" value="LOB"/>
    <property type="match status" value="1"/>
</dbReference>